<keyword evidence="3" id="KW-0862">Zinc</keyword>
<keyword evidence="1" id="KW-0479">Metal-binding</keyword>
<dbReference type="InterPro" id="IPR050143">
    <property type="entry name" value="TRIM/RBCC"/>
</dbReference>
<feature type="compositionally biased region" description="Polar residues" evidence="5">
    <location>
        <begin position="84"/>
        <end position="94"/>
    </location>
</feature>
<dbReference type="SUPFAM" id="SSF57850">
    <property type="entry name" value="RING/U-box"/>
    <property type="match status" value="1"/>
</dbReference>
<dbReference type="CDD" id="cd16594">
    <property type="entry name" value="RING-HC_TRIM7-like_C-IV"/>
    <property type="match status" value="1"/>
</dbReference>
<dbReference type="Proteomes" id="UP000694390">
    <property type="component" value="Unassembled WGS sequence"/>
</dbReference>
<evidence type="ECO:0000256" key="5">
    <source>
        <dbReference type="SAM" id="MobiDB-lite"/>
    </source>
</evidence>
<reference evidence="7" key="1">
    <citation type="submission" date="2025-08" db="UniProtKB">
        <authorList>
            <consortium name="Ensembl"/>
        </authorList>
    </citation>
    <scope>IDENTIFICATION</scope>
</reference>
<evidence type="ECO:0000256" key="1">
    <source>
        <dbReference type="ARBA" id="ARBA00022723"/>
    </source>
</evidence>
<evidence type="ECO:0000256" key="3">
    <source>
        <dbReference type="ARBA" id="ARBA00022833"/>
    </source>
</evidence>
<evidence type="ECO:0000256" key="2">
    <source>
        <dbReference type="ARBA" id="ARBA00022771"/>
    </source>
</evidence>
<dbReference type="GeneTree" id="ENSGT01030000234669"/>
<protein>
    <recommendedName>
        <fullName evidence="6">RING-type domain-containing protein</fullName>
    </recommendedName>
</protein>
<evidence type="ECO:0000256" key="4">
    <source>
        <dbReference type="PROSITE-ProRule" id="PRU00175"/>
    </source>
</evidence>
<dbReference type="OrthoDB" id="9049620at2759"/>
<feature type="region of interest" description="Disordered" evidence="5">
    <location>
        <begin position="72"/>
        <end position="94"/>
    </location>
</feature>
<dbReference type="AlphaFoldDB" id="A0A8C4Y7T7"/>
<reference evidence="7" key="2">
    <citation type="submission" date="2025-09" db="UniProtKB">
        <authorList>
            <consortium name="Ensembl"/>
        </authorList>
    </citation>
    <scope>IDENTIFICATION</scope>
</reference>
<accession>A0A8C4Y7T7</accession>
<evidence type="ECO:0000259" key="6">
    <source>
        <dbReference type="PROSITE" id="PS50089"/>
    </source>
</evidence>
<dbReference type="Pfam" id="PF15227">
    <property type="entry name" value="zf-C3HC4_4"/>
    <property type="match status" value="1"/>
</dbReference>
<evidence type="ECO:0000313" key="7">
    <source>
        <dbReference type="Ensembl" id="ENSGEVP00005021357.1"/>
    </source>
</evidence>
<sequence>RAALAYGDMATDNPVESLQEEATCSICLEYFKDPVTADCGHNFYRVCIAQCWERPDTDVSCPQCRETVRQGNKPQAEQAAGKSCRNSQTAEFTGSKGSSRERVCEEHQETLKLQISLKVACHECDASFSSVKLSLCGRCHNKINELAVWRQNQNIKS</sequence>
<dbReference type="PANTHER" id="PTHR24103">
    <property type="entry name" value="E3 UBIQUITIN-PROTEIN LIGASE TRIM"/>
    <property type="match status" value="1"/>
</dbReference>
<dbReference type="PROSITE" id="PS50089">
    <property type="entry name" value="ZF_RING_2"/>
    <property type="match status" value="1"/>
</dbReference>
<dbReference type="Ensembl" id="ENSGEVT00005022425.1">
    <property type="protein sequence ID" value="ENSGEVP00005021357.1"/>
    <property type="gene ID" value="ENSGEVG00005015163.1"/>
</dbReference>
<proteinExistence type="predicted"/>
<name>A0A8C4Y7T7_9SAUR</name>
<dbReference type="InterPro" id="IPR013083">
    <property type="entry name" value="Znf_RING/FYVE/PHD"/>
</dbReference>
<dbReference type="GO" id="GO:0008270">
    <property type="term" value="F:zinc ion binding"/>
    <property type="evidence" value="ECO:0007669"/>
    <property type="project" value="UniProtKB-KW"/>
</dbReference>
<dbReference type="Gene3D" id="3.30.40.10">
    <property type="entry name" value="Zinc/RING finger domain, C3HC4 (zinc finger)"/>
    <property type="match status" value="1"/>
</dbReference>
<organism evidence="7 8">
    <name type="scientific">Gopherus evgoodei</name>
    <name type="common">Goodes thornscrub tortoise</name>
    <dbReference type="NCBI Taxonomy" id="1825980"/>
    <lineage>
        <taxon>Eukaryota</taxon>
        <taxon>Metazoa</taxon>
        <taxon>Chordata</taxon>
        <taxon>Craniata</taxon>
        <taxon>Vertebrata</taxon>
        <taxon>Euteleostomi</taxon>
        <taxon>Archelosauria</taxon>
        <taxon>Testudinata</taxon>
        <taxon>Testudines</taxon>
        <taxon>Cryptodira</taxon>
        <taxon>Durocryptodira</taxon>
        <taxon>Testudinoidea</taxon>
        <taxon>Testudinidae</taxon>
        <taxon>Gopherus</taxon>
    </lineage>
</organism>
<evidence type="ECO:0000313" key="8">
    <source>
        <dbReference type="Proteomes" id="UP000694390"/>
    </source>
</evidence>
<keyword evidence="2 4" id="KW-0863">Zinc-finger</keyword>
<dbReference type="SMART" id="SM00184">
    <property type="entry name" value="RING"/>
    <property type="match status" value="1"/>
</dbReference>
<feature type="domain" description="RING-type" evidence="6">
    <location>
        <begin position="24"/>
        <end position="65"/>
    </location>
</feature>
<keyword evidence="8" id="KW-1185">Reference proteome</keyword>
<dbReference type="InterPro" id="IPR001841">
    <property type="entry name" value="Znf_RING"/>
</dbReference>